<accession>A0AC35TII7</accession>
<evidence type="ECO:0000313" key="2">
    <source>
        <dbReference type="WBParaSite" id="RSKR_0000095450.1"/>
    </source>
</evidence>
<proteinExistence type="predicted"/>
<dbReference type="Proteomes" id="UP000095286">
    <property type="component" value="Unplaced"/>
</dbReference>
<organism evidence="1 2">
    <name type="scientific">Rhabditophanes sp. KR3021</name>
    <dbReference type="NCBI Taxonomy" id="114890"/>
    <lineage>
        <taxon>Eukaryota</taxon>
        <taxon>Metazoa</taxon>
        <taxon>Ecdysozoa</taxon>
        <taxon>Nematoda</taxon>
        <taxon>Chromadorea</taxon>
        <taxon>Rhabditida</taxon>
        <taxon>Tylenchina</taxon>
        <taxon>Panagrolaimomorpha</taxon>
        <taxon>Strongyloidoidea</taxon>
        <taxon>Alloionematidae</taxon>
        <taxon>Rhabditophanes</taxon>
    </lineage>
</organism>
<sequence>MFYDNWQDILFFAFEHFTILFYVSVLICMMNLTYKSKKGDESSNHFYWHFTMNGVFDILYIFVNSYMAEYIQINVFFQWINTNDWARKIFMFGLGAFISASFVGNLYIVASRFISMHFPIYYHRIWKRRTVLILLVLQVIVPFGANYHMLFAKSTAKYINETGRYLYQMSDPTISWRNTYILLSFSAISSILGLIFSVINIIKFKSILSNQQNRKEIKKILFYVVYSVILSIGVFTYATLYTLRLYYLVVSNSEARGVVTTYINYSGVVVTFVHPYAVLFMHSIFRQSYLHFLGVKKNNSVNGTTIMAKSFVRSDKVTRSVNIG</sequence>
<protein>
    <submittedName>
        <fullName evidence="2">Serpentine receptor class gamma</fullName>
    </submittedName>
</protein>
<reference evidence="2" key="1">
    <citation type="submission" date="2016-11" db="UniProtKB">
        <authorList>
            <consortium name="WormBaseParasite"/>
        </authorList>
    </citation>
    <scope>IDENTIFICATION</scope>
    <source>
        <strain evidence="2">KR3021</strain>
    </source>
</reference>
<name>A0AC35TII7_9BILA</name>
<dbReference type="WBParaSite" id="RSKR_0000095450.1">
    <property type="protein sequence ID" value="RSKR_0000095450.1"/>
    <property type="gene ID" value="RSKR_0000095450"/>
</dbReference>
<evidence type="ECO:0000313" key="1">
    <source>
        <dbReference type="Proteomes" id="UP000095286"/>
    </source>
</evidence>